<dbReference type="KEGG" id="stha:NCTC11429_02799"/>
<feature type="signal peptide" evidence="2">
    <location>
        <begin position="1"/>
        <end position="18"/>
    </location>
</feature>
<dbReference type="PROSITE" id="PS50005">
    <property type="entry name" value="TPR"/>
    <property type="match status" value="1"/>
</dbReference>
<dbReference type="Gene3D" id="1.25.40.10">
    <property type="entry name" value="Tetratricopeptide repeat domain"/>
    <property type="match status" value="1"/>
</dbReference>
<name>A0A4U9VIJ5_9SPHI</name>
<gene>
    <name evidence="5" type="primary">resA_8</name>
    <name evidence="4" type="ORF">ABTW24_19745</name>
    <name evidence="5" type="ORF">NCTC11429_02799</name>
</gene>
<dbReference type="EMBL" id="LR590484">
    <property type="protein sequence ID" value="VTR43091.1"/>
    <property type="molecule type" value="Genomic_DNA"/>
</dbReference>
<keyword evidence="7" id="KW-1185">Reference proteome</keyword>
<evidence type="ECO:0000313" key="5">
    <source>
        <dbReference type="EMBL" id="VTR43091.1"/>
    </source>
</evidence>
<proteinExistence type="predicted"/>
<keyword evidence="2" id="KW-0732">Signal</keyword>
<dbReference type="Proteomes" id="UP001566204">
    <property type="component" value="Unassembled WGS sequence"/>
</dbReference>
<dbReference type="Pfam" id="PF00578">
    <property type="entry name" value="AhpC-TSA"/>
    <property type="match status" value="1"/>
</dbReference>
<feature type="domain" description="Thioredoxin" evidence="3">
    <location>
        <begin position="331"/>
        <end position="485"/>
    </location>
</feature>
<dbReference type="GO" id="GO:0016491">
    <property type="term" value="F:oxidoreductase activity"/>
    <property type="evidence" value="ECO:0007669"/>
    <property type="project" value="InterPro"/>
</dbReference>
<organism evidence="5 6">
    <name type="scientific">Sphingobacterium thalpophilum</name>
    <dbReference type="NCBI Taxonomy" id="259"/>
    <lineage>
        <taxon>Bacteria</taxon>
        <taxon>Pseudomonadati</taxon>
        <taxon>Bacteroidota</taxon>
        <taxon>Sphingobacteriia</taxon>
        <taxon>Sphingobacteriales</taxon>
        <taxon>Sphingobacteriaceae</taxon>
        <taxon>Sphingobacterium</taxon>
    </lineage>
</organism>
<keyword evidence="1" id="KW-0802">TPR repeat</keyword>
<evidence type="ECO:0000256" key="1">
    <source>
        <dbReference type="PROSITE-ProRule" id="PRU00339"/>
    </source>
</evidence>
<dbReference type="PROSITE" id="PS51352">
    <property type="entry name" value="THIOREDOXIN_2"/>
    <property type="match status" value="1"/>
</dbReference>
<reference evidence="5 6" key="1">
    <citation type="submission" date="2019-05" db="EMBL/GenBank/DDBJ databases">
        <authorList>
            <consortium name="Pathogen Informatics"/>
        </authorList>
    </citation>
    <scope>NUCLEOTIDE SEQUENCE [LARGE SCALE GENOMIC DNA]</scope>
    <source>
        <strain evidence="5 6">NCTC11429</strain>
    </source>
</reference>
<dbReference type="InterPro" id="IPR013766">
    <property type="entry name" value="Thioredoxin_domain"/>
</dbReference>
<dbReference type="InterPro" id="IPR050553">
    <property type="entry name" value="Thioredoxin_ResA/DsbE_sf"/>
</dbReference>
<evidence type="ECO:0000256" key="2">
    <source>
        <dbReference type="SAM" id="SignalP"/>
    </source>
</evidence>
<dbReference type="Proteomes" id="UP000308196">
    <property type="component" value="Chromosome"/>
</dbReference>
<protein>
    <submittedName>
        <fullName evidence="5">Thiol-disulfide oxidoreductase resA</fullName>
    </submittedName>
    <submittedName>
        <fullName evidence="4">TlpA disulfide reductase family protein</fullName>
    </submittedName>
</protein>
<dbReference type="InterPro" id="IPR036249">
    <property type="entry name" value="Thioredoxin-like_sf"/>
</dbReference>
<dbReference type="SUPFAM" id="SSF48452">
    <property type="entry name" value="TPR-like"/>
    <property type="match status" value="1"/>
</dbReference>
<feature type="chain" id="PRO_5020541260" evidence="2">
    <location>
        <begin position="19"/>
        <end position="491"/>
    </location>
</feature>
<evidence type="ECO:0000313" key="7">
    <source>
        <dbReference type="Proteomes" id="UP001566204"/>
    </source>
</evidence>
<sequence>MKLKLMIGLLLASATVFAQQADRAKMERYYQIANGGNAERKDSLANALFAESKKYSTEEEYRTAINVLRMLEREDKQLALEKVATKKYPKGKITREAFVTNVFYKADETAAKEKAYLELIKKWPVANFPGDELTYDYVLASLATSFAKDGDAKKASHYLGQMKERFWRGNGYIPTGQALLAAGDTAAAAPILKTAMDDAYYYISLPEDQKDNKAKFASMGYASAMSAYVNILVGQGKYPEALEYIDKALAVAPEQADGLARVHAKTLLGVNRKLEAYNVLSRLYAKGQFDTEPELKKLYGELNGTLAGYEQYNATLKEELVKNIREHIKGNKVFKKAPDFELLNLKGDKVSLASLKGKVVVLDFWATWCQPCVRSFPGMRAAQELYANDKDVQFIFVNTWERDKNYKENVAKFIDKNQYPFEVIFDDQKDPETGKLLAGKLGINGIPSKFILDKEGNIRYMLTGSTSNVDYIKLEMRELIESAKKLDPNQG</sequence>
<dbReference type="InterPro" id="IPR019734">
    <property type="entry name" value="TPR_rpt"/>
</dbReference>
<evidence type="ECO:0000313" key="6">
    <source>
        <dbReference type="Proteomes" id="UP000308196"/>
    </source>
</evidence>
<dbReference type="CDD" id="cd02966">
    <property type="entry name" value="TlpA_like_family"/>
    <property type="match status" value="1"/>
</dbReference>
<dbReference type="PANTHER" id="PTHR42852">
    <property type="entry name" value="THIOL:DISULFIDE INTERCHANGE PROTEIN DSBE"/>
    <property type="match status" value="1"/>
</dbReference>
<dbReference type="AlphaFoldDB" id="A0A4U9VIJ5"/>
<feature type="repeat" description="TPR" evidence="1">
    <location>
        <begin position="222"/>
        <end position="255"/>
    </location>
</feature>
<dbReference type="GO" id="GO:0006950">
    <property type="term" value="P:response to stress"/>
    <property type="evidence" value="ECO:0007669"/>
    <property type="project" value="UniProtKB-ARBA"/>
</dbReference>
<dbReference type="InterPro" id="IPR011990">
    <property type="entry name" value="TPR-like_helical_dom_sf"/>
</dbReference>
<dbReference type="EMBL" id="JBEOQB010000006">
    <property type="protein sequence ID" value="MEZ0453834.1"/>
    <property type="molecule type" value="Genomic_DNA"/>
</dbReference>
<evidence type="ECO:0000313" key="4">
    <source>
        <dbReference type="EMBL" id="MEZ0453834.1"/>
    </source>
</evidence>
<dbReference type="GeneID" id="78463500"/>
<dbReference type="InterPro" id="IPR000866">
    <property type="entry name" value="AhpC/TSA"/>
</dbReference>
<dbReference type="GO" id="GO:0016209">
    <property type="term" value="F:antioxidant activity"/>
    <property type="evidence" value="ECO:0007669"/>
    <property type="project" value="InterPro"/>
</dbReference>
<dbReference type="SUPFAM" id="SSF52833">
    <property type="entry name" value="Thioredoxin-like"/>
    <property type="match status" value="1"/>
</dbReference>
<dbReference type="STRING" id="1123265.GCA_000686625_02030"/>
<dbReference type="PANTHER" id="PTHR42852:SF13">
    <property type="entry name" value="PROTEIN DIPZ"/>
    <property type="match status" value="1"/>
</dbReference>
<dbReference type="Gene3D" id="3.40.30.10">
    <property type="entry name" value="Glutaredoxin"/>
    <property type="match status" value="1"/>
</dbReference>
<evidence type="ECO:0000259" key="3">
    <source>
        <dbReference type="PROSITE" id="PS51352"/>
    </source>
</evidence>
<reference evidence="4 7" key="2">
    <citation type="submission" date="2024-06" db="EMBL/GenBank/DDBJ databases">
        <title>Soil Sphingobacterium thalpophilum.</title>
        <authorList>
            <person name="Yang J."/>
            <person name="Li J."/>
        </authorList>
    </citation>
    <scope>NUCLEOTIDE SEQUENCE [LARGE SCALE GENOMIC DNA]</scope>
    <source>
        <strain evidence="4 7">22g91tb</strain>
    </source>
</reference>
<dbReference type="RefSeq" id="WP_051607350.1">
    <property type="nucleotide sequence ID" value="NZ_CP158797.1"/>
</dbReference>
<accession>A0A4U9VIJ5</accession>